<accession>A0A1W1UZT1</accession>
<reference evidence="2" key="1">
    <citation type="submission" date="2017-04" db="EMBL/GenBank/DDBJ databases">
        <authorList>
            <person name="Varghese N."/>
            <person name="Submissions S."/>
        </authorList>
    </citation>
    <scope>NUCLEOTIDE SEQUENCE [LARGE SCALE GENOMIC DNA]</scope>
    <source>
        <strain evidence="2">DSM 20463</strain>
    </source>
</reference>
<dbReference type="RefSeq" id="WP_084230551.1">
    <property type="nucleotide sequence ID" value="NZ_FWWR01000009.1"/>
</dbReference>
<dbReference type="STRING" id="573058.SAMN00017477_0914"/>
<dbReference type="Proteomes" id="UP000192368">
    <property type="component" value="Unassembled WGS sequence"/>
</dbReference>
<organism evidence="1 2">
    <name type="scientific">Peptoniphilus asaccharolyticus DSM 20463</name>
    <dbReference type="NCBI Taxonomy" id="573058"/>
    <lineage>
        <taxon>Bacteria</taxon>
        <taxon>Bacillati</taxon>
        <taxon>Bacillota</taxon>
        <taxon>Tissierellia</taxon>
        <taxon>Tissierellales</taxon>
        <taxon>Peptoniphilaceae</taxon>
        <taxon>Peptoniphilus</taxon>
    </lineage>
</organism>
<protein>
    <submittedName>
        <fullName evidence="1">Uncharacterized protein</fullName>
    </submittedName>
</protein>
<sequence length="88" mass="10247">MTKKIDSRLMAKEINRIQEKTNKNGVEIHTLNNKDELDFRVNLGINWSAKGTVSIEEAKQFIKDLQEAVEEAENFKYAGCKPNYDWEK</sequence>
<evidence type="ECO:0000313" key="1">
    <source>
        <dbReference type="EMBL" id="SMB86566.1"/>
    </source>
</evidence>
<dbReference type="AlphaFoldDB" id="A0A1W1UZT1"/>
<name>A0A1W1UZT1_PEPAS</name>
<gene>
    <name evidence="1" type="ORF">SAMN00017477_0914</name>
</gene>
<keyword evidence="2" id="KW-1185">Reference proteome</keyword>
<dbReference type="OrthoDB" id="10009476at2"/>
<evidence type="ECO:0000313" key="2">
    <source>
        <dbReference type="Proteomes" id="UP000192368"/>
    </source>
</evidence>
<proteinExistence type="predicted"/>
<dbReference type="EMBL" id="FWWR01000009">
    <property type="protein sequence ID" value="SMB86566.1"/>
    <property type="molecule type" value="Genomic_DNA"/>
</dbReference>